<accession>F2E374</accession>
<dbReference type="InterPro" id="IPR009030">
    <property type="entry name" value="Growth_fac_rcpt_cys_sf"/>
</dbReference>
<dbReference type="SUPFAM" id="SSF57184">
    <property type="entry name" value="Growth factor receptor domain"/>
    <property type="match status" value="1"/>
</dbReference>
<sequence>MSFYGDCLGCYTGYYLKAGSCYLINTLCATFDYVNYVCSSCYNGYTLVDGNCV</sequence>
<organism evidence="1">
    <name type="scientific">Hordeum vulgare subsp. vulgare</name>
    <name type="common">Domesticated barley</name>
    <dbReference type="NCBI Taxonomy" id="112509"/>
    <lineage>
        <taxon>Eukaryota</taxon>
        <taxon>Viridiplantae</taxon>
        <taxon>Streptophyta</taxon>
        <taxon>Embryophyta</taxon>
        <taxon>Tracheophyta</taxon>
        <taxon>Spermatophyta</taxon>
        <taxon>Magnoliopsida</taxon>
        <taxon>Liliopsida</taxon>
        <taxon>Poales</taxon>
        <taxon>Poaceae</taxon>
        <taxon>BOP clade</taxon>
        <taxon>Pooideae</taxon>
        <taxon>Triticodae</taxon>
        <taxon>Triticeae</taxon>
        <taxon>Hordeinae</taxon>
        <taxon>Hordeum</taxon>
    </lineage>
</organism>
<protein>
    <submittedName>
        <fullName evidence="1">Predicted protein</fullName>
    </submittedName>
</protein>
<name>F2E374_HORVV</name>
<dbReference type="EMBL" id="AK370597">
    <property type="protein sequence ID" value="BAK01796.1"/>
    <property type="molecule type" value="mRNA"/>
</dbReference>
<proteinExistence type="evidence at transcript level"/>
<dbReference type="AlphaFoldDB" id="F2E374"/>
<reference evidence="1" key="1">
    <citation type="journal article" date="2011" name="Plant Physiol.">
        <title>Comprehensive sequence analysis of 24,783 barley full-length cDNAs derived from 12 clone libraries.</title>
        <authorList>
            <person name="Matsumoto T."/>
            <person name="Tanaka T."/>
            <person name="Sakai H."/>
            <person name="Amano N."/>
            <person name="Kanamori H."/>
            <person name="Kurita K."/>
            <person name="Kikuta A."/>
            <person name="Kamiya K."/>
            <person name="Yamamoto M."/>
            <person name="Ikawa H."/>
            <person name="Fujii N."/>
            <person name="Hori K."/>
            <person name="Itoh T."/>
            <person name="Sato K."/>
        </authorList>
    </citation>
    <scope>NUCLEOTIDE SEQUENCE</scope>
    <source>
        <tissue evidence="1">Shoot and root</tissue>
    </source>
</reference>
<evidence type="ECO:0000313" key="1">
    <source>
        <dbReference type="EMBL" id="BAK01796.1"/>
    </source>
</evidence>